<dbReference type="SUPFAM" id="SSF56059">
    <property type="entry name" value="Glutathione synthetase ATP-binding domain-like"/>
    <property type="match status" value="1"/>
</dbReference>
<sequence>MNIFFDKKRNAFVHDEEQSPFFWGAQDELLPLSNEKNEFTYKFKLLKTNQRVGPLIGVLTSKTKNGHVAGNKDLYVNLQKKLQSSGGLSFVYTLDDIAENFINGSFYVIEEKKWVQATFPFPNIIYNRISLRSEEKTEQFLKHKLEAMNQQCFFFNPSFIDKFSMYQLFKKNAYLRPLLPETSLIKGQEEFKNFLTLHPKAYIKPTIRSQGNGIFLVKKEGNGSFFYQKAETKKQFASFQDLWDHVESTLQKYPFIAQRDIESAKIENKKYDYRILSHYSNKEYLLTGVGIRTADINQITTHVSKGGSIIPYKQVRKASLEKVFYWILQECGKSLSNEFGDFLEFTIDLGRDDSGKLWIFEVNAKPMSFDETEIEEARIQALVHLFYEKSIFAPEPSI</sequence>
<reference evidence="1 2" key="1">
    <citation type="submission" date="2017-01" db="EMBL/GenBank/DDBJ databases">
        <title>Draft genome sequence of Bacillus oleronius.</title>
        <authorList>
            <person name="Allam M."/>
        </authorList>
    </citation>
    <scope>NUCLEOTIDE SEQUENCE [LARGE SCALE GENOMIC DNA]</scope>
    <source>
        <strain evidence="1 2">DSM 9356</strain>
    </source>
</reference>
<dbReference type="Proteomes" id="UP000189761">
    <property type="component" value="Unassembled WGS sequence"/>
</dbReference>
<accession>A0A8E2ICJ9</accession>
<dbReference type="AlphaFoldDB" id="A0A8E2ICJ9"/>
<dbReference type="RefSeq" id="WP_071976801.1">
    <property type="nucleotide sequence ID" value="NZ_CP065424.1"/>
</dbReference>
<dbReference type="Pfam" id="PF14398">
    <property type="entry name" value="ATPgrasp_YheCD"/>
    <property type="match status" value="1"/>
</dbReference>
<evidence type="ECO:0008006" key="3">
    <source>
        <dbReference type="Google" id="ProtNLM"/>
    </source>
</evidence>
<dbReference type="InterPro" id="IPR026838">
    <property type="entry name" value="YheC/D"/>
</dbReference>
<comment type="caution">
    <text evidence="1">The sequence shown here is derived from an EMBL/GenBank/DDBJ whole genome shotgun (WGS) entry which is preliminary data.</text>
</comment>
<evidence type="ECO:0000313" key="2">
    <source>
        <dbReference type="Proteomes" id="UP000189761"/>
    </source>
</evidence>
<dbReference type="EMBL" id="MTLA01000105">
    <property type="protein sequence ID" value="OOP68510.1"/>
    <property type="molecule type" value="Genomic_DNA"/>
</dbReference>
<proteinExistence type="predicted"/>
<protein>
    <recommendedName>
        <fullName evidence="3">ATP-grasp domain-containing protein</fullName>
    </recommendedName>
</protein>
<evidence type="ECO:0000313" key="1">
    <source>
        <dbReference type="EMBL" id="OOP68510.1"/>
    </source>
</evidence>
<organism evidence="1 2">
    <name type="scientific">Heyndrickxia oleronia</name>
    <dbReference type="NCBI Taxonomy" id="38875"/>
    <lineage>
        <taxon>Bacteria</taxon>
        <taxon>Bacillati</taxon>
        <taxon>Bacillota</taxon>
        <taxon>Bacilli</taxon>
        <taxon>Bacillales</taxon>
        <taxon>Bacillaceae</taxon>
        <taxon>Heyndrickxia</taxon>
    </lineage>
</organism>
<gene>
    <name evidence="1" type="ORF">BWZ43_10140</name>
</gene>
<name>A0A8E2ICJ9_9BACI</name>
<keyword evidence="2" id="KW-1185">Reference proteome</keyword>